<evidence type="ECO:0000256" key="9">
    <source>
        <dbReference type="ARBA" id="ARBA00033063"/>
    </source>
</evidence>
<feature type="signal peptide" evidence="11">
    <location>
        <begin position="1"/>
        <end position="20"/>
    </location>
</feature>
<dbReference type="GO" id="GO:0097347">
    <property type="term" value="C:TAM protein secretion complex"/>
    <property type="evidence" value="ECO:0007669"/>
    <property type="project" value="TreeGrafter"/>
</dbReference>
<feature type="domain" description="POTRA" evidence="13">
    <location>
        <begin position="183"/>
        <end position="242"/>
    </location>
</feature>
<comment type="similarity">
    <text evidence="2">Belongs to the TamA family.</text>
</comment>
<dbReference type="InterPro" id="IPR039910">
    <property type="entry name" value="D15-like"/>
</dbReference>
<dbReference type="Gene3D" id="3.10.20.310">
    <property type="entry name" value="membrane protein fhac"/>
    <property type="match status" value="3"/>
</dbReference>
<dbReference type="PATRIC" id="fig|45067.4.peg.270"/>
<organism evidence="15 16">
    <name type="scientific">Legionella lansingensis</name>
    <dbReference type="NCBI Taxonomy" id="45067"/>
    <lineage>
        <taxon>Bacteria</taxon>
        <taxon>Pseudomonadati</taxon>
        <taxon>Pseudomonadota</taxon>
        <taxon>Gammaproteobacteria</taxon>
        <taxon>Legionellales</taxon>
        <taxon>Legionellaceae</taxon>
        <taxon>Legionella</taxon>
    </lineage>
</organism>
<name>A0A0W0VY52_9GAMM</name>
<evidence type="ECO:0000256" key="10">
    <source>
        <dbReference type="ARBA" id="ARBA00093548"/>
    </source>
</evidence>
<dbReference type="AlphaFoldDB" id="A0A0W0VY52"/>
<sequence>MKKRLYPLLALLCFSLAVPAAKEPTIHISGVTNEVTANIEARLKEFTKDKPLNTQSIEELSTQTAKAMQPYGYFKPQINILSREPLRISINPGPQVHINSVRIEIKGEGANNILIKRVLEPLPIKKGDPLNTIKYTQLKQKLLNAAEHQGFLRANFEKSEILVQPDSYTADITLILDTGSQFYFGQVRFDPTFISPDLLRRYIPFKYGQPYSTDQILMFNNQLASSGYFSNVSVKPQMDNSRYIPLDVHLQPAPRFNYSLGIGYGTDTGLRGRLGYHVVPLNPAGHKFNAIALGSFKENALQGQYIIPGTNPITDQYAITANLAHLSYDSGSSNSVLTSIAQQHTKPRFQRSLSLNGLYERYYYVTQPREEKNTLFPRATFTWTNAENKLFSPSGYNLTLNGLGASKTVLSEVNFAQASLNFRAALTLDAIRTRFYFHSIQGITAITDINQMPLSLAFLLGGADNLKAYSYNSLGPGKILTFNGLEIQKETTDHWYFVGFFDSGDVYMPISRDLKNDVGLGLMWVSPVGPIKVGVAQALNSHFNRSDKGPRLVINMGPDL</sequence>
<evidence type="ECO:0000256" key="5">
    <source>
        <dbReference type="ARBA" id="ARBA00022692"/>
    </source>
</evidence>
<accession>A0A0W0VY52</accession>
<feature type="domain" description="TamA POTRA" evidence="14">
    <location>
        <begin position="26"/>
        <end position="80"/>
    </location>
</feature>
<keyword evidence="8" id="KW-0998">Cell outer membrane</keyword>
<evidence type="ECO:0000256" key="3">
    <source>
        <dbReference type="ARBA" id="ARBA00015419"/>
    </source>
</evidence>
<dbReference type="GO" id="GO:0009279">
    <property type="term" value="C:cell outer membrane"/>
    <property type="evidence" value="ECO:0007669"/>
    <property type="project" value="UniProtKB-SubCell"/>
</dbReference>
<evidence type="ECO:0000256" key="1">
    <source>
        <dbReference type="ARBA" id="ARBA00004442"/>
    </source>
</evidence>
<dbReference type="EMBL" id="LNYI01000005">
    <property type="protein sequence ID" value="KTD25020.1"/>
    <property type="molecule type" value="Genomic_DNA"/>
</dbReference>
<dbReference type="InterPro" id="IPR010827">
    <property type="entry name" value="BamA/TamA_POTRA"/>
</dbReference>
<dbReference type="PANTHER" id="PTHR12815">
    <property type="entry name" value="SORTING AND ASSEMBLY MACHINERY SAMM50 PROTEIN FAMILY MEMBER"/>
    <property type="match status" value="1"/>
</dbReference>
<evidence type="ECO:0000313" key="16">
    <source>
        <dbReference type="Proteomes" id="UP000054869"/>
    </source>
</evidence>
<comment type="subcellular location">
    <subcellularLocation>
        <location evidence="1">Cell outer membrane</location>
    </subcellularLocation>
</comment>
<feature type="chain" id="PRO_5006915226" description="Translocation and assembly module subunit TamA" evidence="11">
    <location>
        <begin position="21"/>
        <end position="560"/>
    </location>
</feature>
<evidence type="ECO:0000256" key="7">
    <source>
        <dbReference type="ARBA" id="ARBA00023136"/>
    </source>
</evidence>
<reference evidence="15 16" key="1">
    <citation type="submission" date="2015-11" db="EMBL/GenBank/DDBJ databases">
        <title>Genomic analysis of 38 Legionella species identifies large and diverse effector repertoires.</title>
        <authorList>
            <person name="Burstein D."/>
            <person name="Amaro F."/>
            <person name="Zusman T."/>
            <person name="Lifshitz Z."/>
            <person name="Cohen O."/>
            <person name="Gilbert J.A."/>
            <person name="Pupko T."/>
            <person name="Shuman H.A."/>
            <person name="Segal G."/>
        </authorList>
    </citation>
    <scope>NUCLEOTIDE SEQUENCE [LARGE SCALE GENOMIC DNA]</scope>
    <source>
        <strain evidence="15 16">ATCC 49751</strain>
    </source>
</reference>
<evidence type="ECO:0000256" key="4">
    <source>
        <dbReference type="ARBA" id="ARBA00022452"/>
    </source>
</evidence>
<dbReference type="eggNOG" id="COG0729">
    <property type="taxonomic scope" value="Bacteria"/>
</dbReference>
<dbReference type="OrthoDB" id="9803054at2"/>
<evidence type="ECO:0000256" key="11">
    <source>
        <dbReference type="SAM" id="SignalP"/>
    </source>
</evidence>
<proteinExistence type="inferred from homology"/>
<dbReference type="InterPro" id="IPR035243">
    <property type="entry name" value="TamA_POTRA_Dom_1"/>
</dbReference>
<evidence type="ECO:0000259" key="12">
    <source>
        <dbReference type="Pfam" id="PF01103"/>
    </source>
</evidence>
<dbReference type="Gene3D" id="2.40.160.50">
    <property type="entry name" value="membrane protein fhac: a member of the omp85/tpsb transporter family"/>
    <property type="match status" value="1"/>
</dbReference>
<protein>
    <recommendedName>
        <fullName evidence="3">Translocation and assembly module subunit TamA</fullName>
    </recommendedName>
    <alternativeName>
        <fullName evidence="9">Autotransporter assembly factor TamA</fullName>
    </alternativeName>
</protein>
<dbReference type="GO" id="GO:0009306">
    <property type="term" value="P:protein secretion"/>
    <property type="evidence" value="ECO:0007669"/>
    <property type="project" value="TreeGrafter"/>
</dbReference>
<keyword evidence="5" id="KW-0812">Transmembrane</keyword>
<keyword evidence="4" id="KW-1134">Transmembrane beta strand</keyword>
<dbReference type="PANTHER" id="PTHR12815:SF47">
    <property type="entry name" value="TRANSLOCATION AND ASSEMBLY MODULE SUBUNIT TAMA"/>
    <property type="match status" value="1"/>
</dbReference>
<dbReference type="Pfam" id="PF17243">
    <property type="entry name" value="POTRA_TamA_1"/>
    <property type="match status" value="1"/>
</dbReference>
<evidence type="ECO:0000256" key="6">
    <source>
        <dbReference type="ARBA" id="ARBA00022729"/>
    </source>
</evidence>
<evidence type="ECO:0000256" key="8">
    <source>
        <dbReference type="ARBA" id="ARBA00023237"/>
    </source>
</evidence>
<keyword evidence="6 11" id="KW-0732">Signal</keyword>
<evidence type="ECO:0000259" key="14">
    <source>
        <dbReference type="Pfam" id="PF17243"/>
    </source>
</evidence>
<dbReference type="Proteomes" id="UP000054869">
    <property type="component" value="Unassembled WGS sequence"/>
</dbReference>
<comment type="caution">
    <text evidence="15">The sequence shown here is derived from an EMBL/GenBank/DDBJ whole genome shotgun (WGS) entry which is preliminary data.</text>
</comment>
<comment type="subunit">
    <text evidence="10">Interacts with TamB to form the translocation and assembly module (TAM).</text>
</comment>
<keyword evidence="7" id="KW-0472">Membrane</keyword>
<dbReference type="InterPro" id="IPR000184">
    <property type="entry name" value="Bac_surfAg_D15"/>
</dbReference>
<dbReference type="RefSeq" id="WP_028373943.1">
    <property type="nucleotide sequence ID" value="NZ_CAAAJD010000035.1"/>
</dbReference>
<keyword evidence="16" id="KW-1185">Reference proteome</keyword>
<dbReference type="STRING" id="45067.Llan_0257"/>
<evidence type="ECO:0000259" key="13">
    <source>
        <dbReference type="Pfam" id="PF07244"/>
    </source>
</evidence>
<feature type="domain" description="Bacterial surface antigen (D15)" evidence="12">
    <location>
        <begin position="365"/>
        <end position="544"/>
    </location>
</feature>
<evidence type="ECO:0000313" key="15">
    <source>
        <dbReference type="EMBL" id="KTD25020.1"/>
    </source>
</evidence>
<dbReference type="Pfam" id="PF07244">
    <property type="entry name" value="POTRA"/>
    <property type="match status" value="1"/>
</dbReference>
<dbReference type="Pfam" id="PF01103">
    <property type="entry name" value="Omp85"/>
    <property type="match status" value="1"/>
</dbReference>
<gene>
    <name evidence="15" type="ORF">Llan_0257</name>
</gene>
<evidence type="ECO:0000256" key="2">
    <source>
        <dbReference type="ARBA" id="ARBA00010248"/>
    </source>
</evidence>